<dbReference type="EMBL" id="CP144751">
    <property type="protein sequence ID" value="WVZ84766.1"/>
    <property type="molecule type" value="Genomic_DNA"/>
</dbReference>
<name>A0AAQ3U3Q6_PASNO</name>
<evidence type="ECO:0000313" key="3">
    <source>
        <dbReference type="Proteomes" id="UP001341281"/>
    </source>
</evidence>
<accession>A0AAQ3U3Q6</accession>
<sequence length="118" mass="13654">MCMGYQFNRDRKDDGVKKRKEHMVPTYAIFEDQPVVKKTTVSYASDEEDYGSFAPQEETKSDYRSLASAKPLIRSIIEDELDASRVWRDTQVCRTTSNRRLSGGRKVVPTRNTTKEVR</sequence>
<evidence type="ECO:0000313" key="2">
    <source>
        <dbReference type="EMBL" id="WVZ84766.1"/>
    </source>
</evidence>
<evidence type="ECO:0000256" key="1">
    <source>
        <dbReference type="SAM" id="MobiDB-lite"/>
    </source>
</evidence>
<keyword evidence="3" id="KW-1185">Reference proteome</keyword>
<gene>
    <name evidence="2" type="ORF">U9M48_031756</name>
</gene>
<reference evidence="2 3" key="1">
    <citation type="submission" date="2024-02" db="EMBL/GenBank/DDBJ databases">
        <title>High-quality chromosome-scale genome assembly of Pensacola bahiagrass (Paspalum notatum Flugge var. saurae).</title>
        <authorList>
            <person name="Vega J.M."/>
            <person name="Podio M."/>
            <person name="Orjuela J."/>
            <person name="Siena L.A."/>
            <person name="Pessino S.C."/>
            <person name="Combes M.C."/>
            <person name="Mariac C."/>
            <person name="Albertini E."/>
            <person name="Pupilli F."/>
            <person name="Ortiz J.P.A."/>
            <person name="Leblanc O."/>
        </authorList>
    </citation>
    <scope>NUCLEOTIDE SEQUENCE [LARGE SCALE GENOMIC DNA]</scope>
    <source>
        <strain evidence="2">R1</strain>
        <tissue evidence="2">Leaf</tissue>
    </source>
</reference>
<organism evidence="2 3">
    <name type="scientific">Paspalum notatum var. saurae</name>
    <dbReference type="NCBI Taxonomy" id="547442"/>
    <lineage>
        <taxon>Eukaryota</taxon>
        <taxon>Viridiplantae</taxon>
        <taxon>Streptophyta</taxon>
        <taxon>Embryophyta</taxon>
        <taxon>Tracheophyta</taxon>
        <taxon>Spermatophyta</taxon>
        <taxon>Magnoliopsida</taxon>
        <taxon>Liliopsida</taxon>
        <taxon>Poales</taxon>
        <taxon>Poaceae</taxon>
        <taxon>PACMAD clade</taxon>
        <taxon>Panicoideae</taxon>
        <taxon>Andropogonodae</taxon>
        <taxon>Paspaleae</taxon>
        <taxon>Paspalinae</taxon>
        <taxon>Paspalum</taxon>
    </lineage>
</organism>
<dbReference type="AlphaFoldDB" id="A0AAQ3U3Q6"/>
<protein>
    <submittedName>
        <fullName evidence="2">Uncharacterized protein</fullName>
    </submittedName>
</protein>
<feature type="region of interest" description="Disordered" evidence="1">
    <location>
        <begin position="94"/>
        <end position="118"/>
    </location>
</feature>
<dbReference type="Proteomes" id="UP001341281">
    <property type="component" value="Chromosome 07"/>
</dbReference>
<proteinExistence type="predicted"/>